<reference evidence="3 4" key="1">
    <citation type="submission" date="2024-01" db="EMBL/GenBank/DDBJ databases">
        <title>Genome assemblies of Stephania.</title>
        <authorList>
            <person name="Yang L."/>
        </authorList>
    </citation>
    <scope>NUCLEOTIDE SEQUENCE [LARGE SCALE GENOMIC DNA]</scope>
    <source>
        <strain evidence="3">JXDWG</strain>
        <tissue evidence="3">Leaf</tissue>
    </source>
</reference>
<dbReference type="PANTHER" id="PTHR35311:SF1">
    <property type="entry name" value="PROTEIN EMBRYO DEFECTIVE 1674"/>
    <property type="match status" value="1"/>
</dbReference>
<feature type="region of interest" description="Disordered" evidence="1">
    <location>
        <begin position="408"/>
        <end position="437"/>
    </location>
</feature>
<dbReference type="Pfam" id="PF09133">
    <property type="entry name" value="SANTA"/>
    <property type="match status" value="1"/>
</dbReference>
<dbReference type="InterPro" id="IPR015216">
    <property type="entry name" value="SANTA"/>
</dbReference>
<name>A0AAP0PW30_9MAGN</name>
<dbReference type="Proteomes" id="UP001419268">
    <property type="component" value="Unassembled WGS sequence"/>
</dbReference>
<evidence type="ECO:0000313" key="4">
    <source>
        <dbReference type="Proteomes" id="UP001419268"/>
    </source>
</evidence>
<feature type="domain" description="SANTA" evidence="2">
    <location>
        <begin position="30"/>
        <end position="119"/>
    </location>
</feature>
<feature type="compositionally biased region" description="Polar residues" evidence="1">
    <location>
        <begin position="666"/>
        <end position="682"/>
    </location>
</feature>
<protein>
    <recommendedName>
        <fullName evidence="2">SANTA domain-containing protein</fullName>
    </recommendedName>
</protein>
<comment type="caution">
    <text evidence="3">The sequence shown here is derived from an EMBL/GenBank/DDBJ whole genome shotgun (WGS) entry which is preliminary data.</text>
</comment>
<evidence type="ECO:0000313" key="3">
    <source>
        <dbReference type="EMBL" id="KAK9157210.1"/>
    </source>
</evidence>
<sequence length="848" mass="92941">MVTAFASPSTVWAPNDNRDHRVSSTFNKTVCLQDWWLIRSESEFQGKILGVGGLTVERPMRLFFSAPIIKRHDLYTLETADGITILIQGSVNRSRMQENGFRSEICNHFLIGFPYYWEDFTSQCMLKESTIGEFTTSSSRISNTSNICKHNDSEVLEHNVQRGEFEKSKTSSGDVSKELAISLKEKAVSSPDADQWVTEDFLHEDIVAKRKFPLNASKGKSIDSSSEKLSLQNNVSLQEHSLLTNLNLKNASPSVVDKDRKHSRTCLKSAKKFDGFGDRLRAISSSIKTPNECLSVRQNSANYLVGMKTRAGHKAGLSNGMKTHAGDKAGLSNINLGDGAENFNLGSPIENSTQCLAELRNGSGDSCASDISLSKLNAVVPTKASVNYLESSSEDFGSSKRYEGCKKKTRTDGLSHLNKSNNPKSSYRESAGPAGERKNATIADKYMLQEDENLVVDTSRGNLLHDNSELPSDICSNGVAEKNLSVDTGHPPGNYVISERLRNGNFDGMQDPSSPMNAAKFVACSSKFIAANAKMNIDASLDMKKKEGMCLSSECVVSNENGGPAVVSEAAADPAAKHQAGRSASYKGKKEKARKIMSSFECRRSNRLKGSNKIKDMESEKNNVHAVSLDSDSVKSAVGIVDGCKLDSSCMQSERTCESSLGGENVGSQHMHQTSSMSFSTPTDPEVVLKQKFGSDSNVIERRKPTEQNIGSDVNAIESRKPTEHCSSSVQFDTSDKTDLKISEEGMESPNTQGISTKRTKRKLEYATRFVKNVTTPVLTRSTRKNITSVSPESRSYKRSRSGRLLVPPLDFWCNEQVVYDRDGQITGIIPGVKSNAGIKTEILQKKK</sequence>
<dbReference type="InterPro" id="IPR053090">
    <property type="entry name" value="Centromere_KNL-2_homolog"/>
</dbReference>
<feature type="region of interest" description="Disordered" evidence="1">
    <location>
        <begin position="661"/>
        <end position="682"/>
    </location>
</feature>
<gene>
    <name evidence="3" type="ORF">Scep_003784</name>
</gene>
<organism evidence="3 4">
    <name type="scientific">Stephania cephalantha</name>
    <dbReference type="NCBI Taxonomy" id="152367"/>
    <lineage>
        <taxon>Eukaryota</taxon>
        <taxon>Viridiplantae</taxon>
        <taxon>Streptophyta</taxon>
        <taxon>Embryophyta</taxon>
        <taxon>Tracheophyta</taxon>
        <taxon>Spermatophyta</taxon>
        <taxon>Magnoliopsida</taxon>
        <taxon>Ranunculales</taxon>
        <taxon>Menispermaceae</taxon>
        <taxon>Menispermoideae</taxon>
        <taxon>Cissampelideae</taxon>
        <taxon>Stephania</taxon>
    </lineage>
</organism>
<dbReference type="AlphaFoldDB" id="A0AAP0PW30"/>
<dbReference type="EMBL" id="JBBNAG010000002">
    <property type="protein sequence ID" value="KAK9157210.1"/>
    <property type="molecule type" value="Genomic_DNA"/>
</dbReference>
<accession>A0AAP0PW30</accession>
<evidence type="ECO:0000256" key="1">
    <source>
        <dbReference type="SAM" id="MobiDB-lite"/>
    </source>
</evidence>
<dbReference type="PANTHER" id="PTHR35311">
    <property type="entry name" value="KINETOCHORE-ASSOCIATED PROTEIN KNL-2 HOMOLOG"/>
    <property type="match status" value="1"/>
</dbReference>
<keyword evidence="4" id="KW-1185">Reference proteome</keyword>
<evidence type="ECO:0000259" key="2">
    <source>
        <dbReference type="Pfam" id="PF09133"/>
    </source>
</evidence>
<proteinExistence type="predicted"/>